<dbReference type="AlphaFoldDB" id="A0A0R2NS45"/>
<dbReference type="GO" id="GO:0003700">
    <property type="term" value="F:DNA-binding transcription factor activity"/>
    <property type="evidence" value="ECO:0007669"/>
    <property type="project" value="InterPro"/>
</dbReference>
<sequence length="282" mass="31398">MEIIILEVIEQQYESLSKGQKLIADFVLKNPAAVAKMTTAELSQRVSVSAATVVRFCQRLNVETFDQFRMAIVSEISAEQSDLVDTVIEADDSLDLLARKVSKIYSSSTEKVLGLLDLSQLEKVIQLVDQAKTVYLLGIGTSGIVAYDLYHRMNRYGIKTFYETDAHMNLEFLSNATTEDVVIAISYSGKTKEVNVGVRNARGKNINVVAITRDQASPLQSLANINLLVPNNERLVRVSAITSKISTMFVTDLLFMGLMRLHFDHAYTSAIDTNEIVHDLKE</sequence>
<accession>A0A0R2NS45</accession>
<evidence type="ECO:0000313" key="7">
    <source>
        <dbReference type="Proteomes" id="UP000050920"/>
    </source>
</evidence>
<dbReference type="Gene3D" id="3.40.50.10490">
    <property type="entry name" value="Glucose-6-phosphate isomerase like protein, domain 1"/>
    <property type="match status" value="1"/>
</dbReference>
<dbReference type="InterPro" id="IPR000281">
    <property type="entry name" value="HTH_RpiR"/>
</dbReference>
<dbReference type="PROSITE" id="PS51071">
    <property type="entry name" value="HTH_RPIR"/>
    <property type="match status" value="1"/>
</dbReference>
<dbReference type="Pfam" id="PF01380">
    <property type="entry name" value="SIS"/>
    <property type="match status" value="1"/>
</dbReference>
<dbReference type="Pfam" id="PF01418">
    <property type="entry name" value="HTH_6"/>
    <property type="match status" value="1"/>
</dbReference>
<comment type="caution">
    <text evidence="6">The sequence shown here is derived from an EMBL/GenBank/DDBJ whole genome shotgun (WGS) entry which is preliminary data.</text>
</comment>
<dbReference type="GO" id="GO:1901135">
    <property type="term" value="P:carbohydrate derivative metabolic process"/>
    <property type="evidence" value="ECO:0007669"/>
    <property type="project" value="InterPro"/>
</dbReference>
<dbReference type="InterPro" id="IPR035472">
    <property type="entry name" value="RpiR-like_SIS"/>
</dbReference>
<evidence type="ECO:0000256" key="1">
    <source>
        <dbReference type="ARBA" id="ARBA00023015"/>
    </source>
</evidence>
<evidence type="ECO:0000313" key="6">
    <source>
        <dbReference type="EMBL" id="KRO28529.1"/>
    </source>
</evidence>
<protein>
    <submittedName>
        <fullName evidence="6">Transcriptional regulator</fullName>
    </submittedName>
</protein>
<dbReference type="InterPro" id="IPR009057">
    <property type="entry name" value="Homeodomain-like_sf"/>
</dbReference>
<dbReference type="InterPro" id="IPR047640">
    <property type="entry name" value="RpiR-like"/>
</dbReference>
<evidence type="ECO:0000259" key="5">
    <source>
        <dbReference type="PROSITE" id="PS51464"/>
    </source>
</evidence>
<proteinExistence type="predicted"/>
<dbReference type="InterPro" id="IPR036388">
    <property type="entry name" value="WH-like_DNA-bd_sf"/>
</dbReference>
<feature type="domain" description="SIS" evidence="5">
    <location>
        <begin position="124"/>
        <end position="264"/>
    </location>
</feature>
<dbReference type="PANTHER" id="PTHR30514:SF1">
    <property type="entry name" value="HTH-TYPE TRANSCRIPTIONAL REGULATOR HEXR-RELATED"/>
    <property type="match status" value="1"/>
</dbReference>
<dbReference type="PANTHER" id="PTHR30514">
    <property type="entry name" value="GLUCOKINASE"/>
    <property type="match status" value="1"/>
</dbReference>
<gene>
    <name evidence="6" type="ORF">DY78_GL002306</name>
</gene>
<keyword evidence="3" id="KW-0804">Transcription</keyword>
<dbReference type="Gene3D" id="1.10.10.10">
    <property type="entry name" value="Winged helix-like DNA-binding domain superfamily/Winged helix DNA-binding domain"/>
    <property type="match status" value="1"/>
</dbReference>
<reference evidence="6 7" key="1">
    <citation type="journal article" date="2015" name="Genome Announc.">
        <title>Expanding the biotechnology potential of lactobacilli through comparative genomics of 213 strains and associated genera.</title>
        <authorList>
            <person name="Sun Z."/>
            <person name="Harris H.M."/>
            <person name="McCann A."/>
            <person name="Guo C."/>
            <person name="Argimon S."/>
            <person name="Zhang W."/>
            <person name="Yang X."/>
            <person name="Jeffery I.B."/>
            <person name="Cooney J.C."/>
            <person name="Kagawa T.F."/>
            <person name="Liu W."/>
            <person name="Song Y."/>
            <person name="Salvetti E."/>
            <person name="Wrobel A."/>
            <person name="Rasinkangas P."/>
            <person name="Parkhill J."/>
            <person name="Rea M.C."/>
            <person name="O'Sullivan O."/>
            <person name="Ritari J."/>
            <person name="Douillard F.P."/>
            <person name="Paul Ross R."/>
            <person name="Yang R."/>
            <person name="Briner A.E."/>
            <person name="Felis G.E."/>
            <person name="de Vos W.M."/>
            <person name="Barrangou R."/>
            <person name="Klaenhammer T.R."/>
            <person name="Caufield P.W."/>
            <person name="Cui Y."/>
            <person name="Zhang H."/>
            <person name="O'Toole P.W."/>
        </authorList>
    </citation>
    <scope>NUCLEOTIDE SEQUENCE [LARGE SCALE GENOMIC DNA]</scope>
    <source>
        <strain evidence="6 7">DSM 21115</strain>
    </source>
</reference>
<evidence type="ECO:0000256" key="2">
    <source>
        <dbReference type="ARBA" id="ARBA00023125"/>
    </source>
</evidence>
<dbReference type="RefSeq" id="WP_024625060.1">
    <property type="nucleotide sequence ID" value="NZ_AYGX02000039.1"/>
</dbReference>
<name>A0A0R2NS45_9LACO</name>
<evidence type="ECO:0000259" key="4">
    <source>
        <dbReference type="PROSITE" id="PS51071"/>
    </source>
</evidence>
<keyword evidence="1" id="KW-0805">Transcription regulation</keyword>
<keyword evidence="7" id="KW-1185">Reference proteome</keyword>
<dbReference type="GO" id="GO:0097367">
    <property type="term" value="F:carbohydrate derivative binding"/>
    <property type="evidence" value="ECO:0007669"/>
    <property type="project" value="InterPro"/>
</dbReference>
<dbReference type="GO" id="GO:0003677">
    <property type="term" value="F:DNA binding"/>
    <property type="evidence" value="ECO:0007669"/>
    <property type="project" value="UniProtKB-KW"/>
</dbReference>
<dbReference type="InterPro" id="IPR001347">
    <property type="entry name" value="SIS_dom"/>
</dbReference>
<dbReference type="Proteomes" id="UP000050920">
    <property type="component" value="Unassembled WGS sequence"/>
</dbReference>
<evidence type="ECO:0000256" key="3">
    <source>
        <dbReference type="ARBA" id="ARBA00023163"/>
    </source>
</evidence>
<organism evidence="6 7">
    <name type="scientific">Lactiplantibacillus fabifermentans DSM 21115</name>
    <dbReference type="NCBI Taxonomy" id="1413187"/>
    <lineage>
        <taxon>Bacteria</taxon>
        <taxon>Bacillati</taxon>
        <taxon>Bacillota</taxon>
        <taxon>Bacilli</taxon>
        <taxon>Lactobacillales</taxon>
        <taxon>Lactobacillaceae</taxon>
        <taxon>Lactiplantibacillus</taxon>
    </lineage>
</organism>
<dbReference type="SUPFAM" id="SSF46689">
    <property type="entry name" value="Homeodomain-like"/>
    <property type="match status" value="1"/>
</dbReference>
<dbReference type="InterPro" id="IPR046348">
    <property type="entry name" value="SIS_dom_sf"/>
</dbReference>
<dbReference type="SUPFAM" id="SSF53697">
    <property type="entry name" value="SIS domain"/>
    <property type="match status" value="1"/>
</dbReference>
<dbReference type="CDD" id="cd05013">
    <property type="entry name" value="SIS_RpiR"/>
    <property type="match status" value="1"/>
</dbReference>
<keyword evidence="2" id="KW-0238">DNA-binding</keyword>
<feature type="domain" description="HTH rpiR-type" evidence="4">
    <location>
        <begin position="3"/>
        <end position="79"/>
    </location>
</feature>
<dbReference type="EMBL" id="AYGX02000039">
    <property type="protein sequence ID" value="KRO28529.1"/>
    <property type="molecule type" value="Genomic_DNA"/>
</dbReference>
<dbReference type="PROSITE" id="PS51464">
    <property type="entry name" value="SIS"/>
    <property type="match status" value="1"/>
</dbReference>